<dbReference type="SUPFAM" id="SSF52540">
    <property type="entry name" value="P-loop containing nucleoside triphosphate hydrolases"/>
    <property type="match status" value="1"/>
</dbReference>
<dbReference type="InterPro" id="IPR011608">
    <property type="entry name" value="PRD"/>
</dbReference>
<keyword evidence="4" id="KW-0067">ATP-binding</keyword>
<evidence type="ECO:0000256" key="3">
    <source>
        <dbReference type="ARBA" id="ARBA00022777"/>
    </source>
</evidence>
<keyword evidence="2" id="KW-0547">Nucleotide-binding</keyword>
<dbReference type="EMBL" id="JANKAS010000001">
    <property type="protein sequence ID" value="MCR1897638.1"/>
    <property type="molecule type" value="Genomic_DNA"/>
</dbReference>
<feature type="domain" description="PRD" evidence="7">
    <location>
        <begin position="475"/>
        <end position="580"/>
    </location>
</feature>
<dbReference type="GO" id="GO:0016301">
    <property type="term" value="F:kinase activity"/>
    <property type="evidence" value="ECO:0007669"/>
    <property type="project" value="UniProtKB-KW"/>
</dbReference>
<keyword evidence="3" id="KW-0418">Kinase</keyword>
<keyword evidence="9" id="KW-1185">Reference proteome</keyword>
<dbReference type="AlphaFoldDB" id="A0AAE3HFH8"/>
<evidence type="ECO:0000313" key="8">
    <source>
        <dbReference type="EMBL" id="MCR1897638.1"/>
    </source>
</evidence>
<name>A0AAE3HFH8_9FIRM</name>
<evidence type="ECO:0000256" key="2">
    <source>
        <dbReference type="ARBA" id="ARBA00022741"/>
    </source>
</evidence>
<dbReference type="GO" id="GO:0016020">
    <property type="term" value="C:membrane"/>
    <property type="evidence" value="ECO:0007669"/>
    <property type="project" value="InterPro"/>
</dbReference>
<evidence type="ECO:0000259" key="6">
    <source>
        <dbReference type="PROSITE" id="PS51096"/>
    </source>
</evidence>
<evidence type="ECO:0000313" key="9">
    <source>
        <dbReference type="Proteomes" id="UP001205748"/>
    </source>
</evidence>
<dbReference type="PROSITE" id="PS50045">
    <property type="entry name" value="SIGMA54_INTERACT_4"/>
    <property type="match status" value="1"/>
</dbReference>
<feature type="domain" description="PRD" evidence="7">
    <location>
        <begin position="840"/>
        <end position="938"/>
    </location>
</feature>
<sequence length="938" mass="107187">MNRKDKIFHTLTSICEEITIDEIMDGFKGFETKYISELSGINRSNTSKELNALYDEQKVMKIKGRPVYYFDKGKLEEIAGIKINRTKNSEAISLKELITNNQEVEIKDVFHSIIGSSNTLKTPIKQAKAAVLYPPRGLHTLIIGPTGAGKTTFAETMYNFAVQSNTINSGGKFTVFNCAEYAENPQLLLSMLFGHIKGAFTGADTEKNGLVETSNGGILLLDEVHRLPPEGQEMLFMVIDKGVYRKLGDTEKYRKSNVFIIGATTEDITTSLLQTFTRRFPMVINLPFLNEWTLPERFQLISDFFEKQSKVIGTKIRLYNEVIHSLLLYDCNGNIGQLKSDIQLLCAKGFLEYKTYNKKMLEINTSMIPEHIYDGLMEYREKRKEIMNIIPIGIERYHDFFPEHSKENHLKDEYDISNTLYNDLGTKYTQYSEKGYDNEEIKIILNSYIEEYLKLLLNKYSISKDMPSTDEIFKIVSPQVYNAVKNAIRTSENKYDKNYASKLKISLMMHISALIERLSRNENYEYKSIKDIALNYHNEFQEAKLMVDVINTELNIKIPQEEVGIVTMLLHAVDTELKNCPQKVGVIVMAHGNHTATSMAAVANSLLGTKHCHAIDMPLEEKVDVALQKAIDLVKKIDQQKGALILVDMGSLIAFGEIITKKTNIKVQCIEMVSTPIVIEVVRKSLIPDTSLEQIVEEINRVHPYVGRIITNETKRRVLKQKPRTIITTCITGKGTAIKLEKLIRSGIPIINEYNIEIKAMKYNYQTIDNDNVIAVVGAINPKVPHTPFISIDDLILGDGYKRLEAIIYNSDIQEDTTYHSIDSNINLISKTLKEMLTFLDPSKAYHLANQSFEYIAQNYKITDKNRKKLLYVFHVAGMIERIMKNEAFQFDEVDEIINKNKVQYNRIKKSLKNMEDTFSIKIPDTEISYLIDLIDTE</sequence>
<dbReference type="InterPro" id="IPR036634">
    <property type="entry name" value="PRD_sf"/>
</dbReference>
<dbReference type="Pfam" id="PF03610">
    <property type="entry name" value="EIIA-man"/>
    <property type="match status" value="1"/>
</dbReference>
<dbReference type="PROSITE" id="PS51096">
    <property type="entry name" value="PTS_EIIA_TYPE_4"/>
    <property type="match status" value="1"/>
</dbReference>
<dbReference type="SUPFAM" id="SSF63520">
    <property type="entry name" value="PTS-regulatory domain, PRD"/>
    <property type="match status" value="2"/>
</dbReference>
<accession>A0AAE3HFH8</accession>
<dbReference type="GO" id="GO:0009401">
    <property type="term" value="P:phosphoenolpyruvate-dependent sugar phosphotransferase system"/>
    <property type="evidence" value="ECO:0007669"/>
    <property type="project" value="InterPro"/>
</dbReference>
<dbReference type="Proteomes" id="UP001205748">
    <property type="component" value="Unassembled WGS sequence"/>
</dbReference>
<dbReference type="CDD" id="cd00006">
    <property type="entry name" value="PTS_IIA_man"/>
    <property type="match status" value="1"/>
</dbReference>
<dbReference type="RefSeq" id="WP_257529046.1">
    <property type="nucleotide sequence ID" value="NZ_JANKAS010000001.1"/>
</dbReference>
<proteinExistence type="predicted"/>
<dbReference type="InterPro" id="IPR003593">
    <property type="entry name" value="AAA+_ATPase"/>
</dbReference>
<dbReference type="SMART" id="SM00382">
    <property type="entry name" value="AAA"/>
    <property type="match status" value="1"/>
</dbReference>
<dbReference type="CDD" id="cd00009">
    <property type="entry name" value="AAA"/>
    <property type="match status" value="1"/>
</dbReference>
<dbReference type="Pfam" id="PF00874">
    <property type="entry name" value="PRD"/>
    <property type="match status" value="2"/>
</dbReference>
<feature type="domain" description="PTS EIIA type-4" evidence="6">
    <location>
        <begin position="583"/>
        <end position="718"/>
    </location>
</feature>
<dbReference type="Gene3D" id="3.40.50.510">
    <property type="entry name" value="Phosphotransferase system, mannose-type IIA component"/>
    <property type="match status" value="1"/>
</dbReference>
<comment type="caution">
    <text evidence="8">The sequence shown here is derived from an EMBL/GenBank/DDBJ whole genome shotgun (WGS) entry which is preliminary data.</text>
</comment>
<evidence type="ECO:0000259" key="5">
    <source>
        <dbReference type="PROSITE" id="PS50045"/>
    </source>
</evidence>
<dbReference type="PROSITE" id="PS00676">
    <property type="entry name" value="SIGMA54_INTERACT_2"/>
    <property type="match status" value="1"/>
</dbReference>
<dbReference type="Gene3D" id="1.10.1790.10">
    <property type="entry name" value="PRD domain"/>
    <property type="match status" value="2"/>
</dbReference>
<dbReference type="InterPro" id="IPR027417">
    <property type="entry name" value="P-loop_NTPase"/>
</dbReference>
<dbReference type="PANTHER" id="PTHR32071">
    <property type="entry name" value="TRANSCRIPTIONAL REGULATORY PROTEIN"/>
    <property type="match status" value="1"/>
</dbReference>
<dbReference type="SUPFAM" id="SSF53062">
    <property type="entry name" value="PTS system fructose IIA component-like"/>
    <property type="match status" value="1"/>
</dbReference>
<dbReference type="GO" id="GO:0005524">
    <property type="term" value="F:ATP binding"/>
    <property type="evidence" value="ECO:0007669"/>
    <property type="project" value="UniProtKB-KW"/>
</dbReference>
<dbReference type="InterPro" id="IPR002078">
    <property type="entry name" value="Sigma_54_int"/>
</dbReference>
<dbReference type="InterPro" id="IPR025943">
    <property type="entry name" value="Sigma_54_int_dom_ATP-bd_2"/>
</dbReference>
<dbReference type="InterPro" id="IPR036662">
    <property type="entry name" value="PTS_EIIA_man-typ_sf"/>
</dbReference>
<gene>
    <name evidence="8" type="ORF">NSA47_01360</name>
</gene>
<keyword evidence="1" id="KW-0808">Transferase</keyword>
<dbReference type="GO" id="GO:0006355">
    <property type="term" value="P:regulation of DNA-templated transcription"/>
    <property type="evidence" value="ECO:0007669"/>
    <property type="project" value="InterPro"/>
</dbReference>
<evidence type="ECO:0000256" key="1">
    <source>
        <dbReference type="ARBA" id="ARBA00022679"/>
    </source>
</evidence>
<protein>
    <submittedName>
        <fullName evidence="8">Sigma 54-interacting transcriptional regulator</fullName>
    </submittedName>
</protein>
<feature type="domain" description="Sigma-54 factor interaction" evidence="5">
    <location>
        <begin position="113"/>
        <end position="347"/>
    </location>
</feature>
<dbReference type="Pfam" id="PF00158">
    <property type="entry name" value="Sigma54_activat"/>
    <property type="match status" value="1"/>
</dbReference>
<dbReference type="InterPro" id="IPR004701">
    <property type="entry name" value="PTS_EIIA_man-typ"/>
</dbReference>
<evidence type="ECO:0000256" key="4">
    <source>
        <dbReference type="ARBA" id="ARBA00022840"/>
    </source>
</evidence>
<evidence type="ECO:0000259" key="7">
    <source>
        <dbReference type="PROSITE" id="PS51372"/>
    </source>
</evidence>
<dbReference type="PROSITE" id="PS51372">
    <property type="entry name" value="PRD_2"/>
    <property type="match status" value="2"/>
</dbReference>
<dbReference type="Gene3D" id="3.40.50.300">
    <property type="entry name" value="P-loop containing nucleotide triphosphate hydrolases"/>
    <property type="match status" value="1"/>
</dbReference>
<dbReference type="InterPro" id="IPR033887">
    <property type="entry name" value="PTS_IIA_man"/>
</dbReference>
<organism evidence="8 9">
    <name type="scientific">Irregularibacter muris</name>
    <dbReference type="NCBI Taxonomy" id="1796619"/>
    <lineage>
        <taxon>Bacteria</taxon>
        <taxon>Bacillati</taxon>
        <taxon>Bacillota</taxon>
        <taxon>Clostridia</taxon>
        <taxon>Eubacteriales</taxon>
        <taxon>Eubacteriaceae</taxon>
        <taxon>Irregularibacter</taxon>
    </lineage>
</organism>
<reference evidence="8" key="1">
    <citation type="submission" date="2022-07" db="EMBL/GenBank/DDBJ databases">
        <title>Enhanced cultured diversity of the mouse gut microbiota enables custom-made synthetic communities.</title>
        <authorList>
            <person name="Afrizal A."/>
        </authorList>
    </citation>
    <scope>NUCLEOTIDE SEQUENCE</scope>
    <source>
        <strain evidence="8">DSM 28593</strain>
    </source>
</reference>
<dbReference type="PANTHER" id="PTHR32071:SF38">
    <property type="entry name" value="PSP OPERON TRANSCRIPTIONAL ACTIVATOR"/>
    <property type="match status" value="1"/>
</dbReference>